<gene>
    <name evidence="1" type="ORF">HNQ59_003932</name>
</gene>
<keyword evidence="2" id="KW-1185">Reference proteome</keyword>
<dbReference type="EMBL" id="JACHHY010000055">
    <property type="protein sequence ID" value="MBB5020607.1"/>
    <property type="molecule type" value="Genomic_DNA"/>
</dbReference>
<reference evidence="1 2" key="1">
    <citation type="submission" date="2020-08" db="EMBL/GenBank/DDBJ databases">
        <title>Genomic Encyclopedia of Type Strains, Phase IV (KMG-IV): sequencing the most valuable type-strain genomes for metagenomic binning, comparative biology and taxonomic classification.</title>
        <authorList>
            <person name="Goeker M."/>
        </authorList>
    </citation>
    <scope>NUCLEOTIDE SEQUENCE [LARGE SCALE GENOMIC DNA]</scope>
    <source>
        <strain evidence="1 2">DSM 27165</strain>
    </source>
</reference>
<name>A0A840MTP2_9PROT</name>
<dbReference type="AlphaFoldDB" id="A0A840MTP2"/>
<accession>A0A840MTP2</accession>
<comment type="caution">
    <text evidence="1">The sequence shown here is derived from an EMBL/GenBank/DDBJ whole genome shotgun (WGS) entry which is preliminary data.</text>
</comment>
<organism evidence="1 2">
    <name type="scientific">Chitinivorax tropicus</name>
    <dbReference type="NCBI Taxonomy" id="714531"/>
    <lineage>
        <taxon>Bacteria</taxon>
        <taxon>Pseudomonadati</taxon>
        <taxon>Pseudomonadota</taxon>
        <taxon>Betaproteobacteria</taxon>
        <taxon>Chitinivorax</taxon>
    </lineage>
</organism>
<sequence>MTDAQYFEIAEQYLLSRNIGYLPPGRLGRKEDDRCEVIFHAPESLDPNVAVIDPPDVRVWVSATDGAVQLIYQM</sequence>
<dbReference type="RefSeq" id="WP_184041977.1">
    <property type="nucleotide sequence ID" value="NZ_JACHHY010000055.1"/>
</dbReference>
<proteinExistence type="predicted"/>
<evidence type="ECO:0000313" key="1">
    <source>
        <dbReference type="EMBL" id="MBB5020607.1"/>
    </source>
</evidence>
<evidence type="ECO:0000313" key="2">
    <source>
        <dbReference type="Proteomes" id="UP000575898"/>
    </source>
</evidence>
<protein>
    <submittedName>
        <fullName evidence="1">Uncharacterized protein</fullName>
    </submittedName>
</protein>
<dbReference type="Proteomes" id="UP000575898">
    <property type="component" value="Unassembled WGS sequence"/>
</dbReference>